<proteinExistence type="inferred from homology"/>
<keyword evidence="3" id="KW-1134">Transmembrane beta strand</keyword>
<dbReference type="PANTHER" id="PTHR35093">
    <property type="entry name" value="OUTER MEMBRANE PROTEIN NMB0088-RELATED"/>
    <property type="match status" value="1"/>
</dbReference>
<organism evidence="9 10">
    <name type="scientific">Roseateles koreensis</name>
    <dbReference type="NCBI Taxonomy" id="2987526"/>
    <lineage>
        <taxon>Bacteria</taxon>
        <taxon>Pseudomonadati</taxon>
        <taxon>Pseudomonadota</taxon>
        <taxon>Betaproteobacteria</taxon>
        <taxon>Burkholderiales</taxon>
        <taxon>Sphaerotilaceae</taxon>
        <taxon>Roseateles</taxon>
    </lineage>
</organism>
<feature type="chain" id="PRO_5045330618" evidence="8">
    <location>
        <begin position="22"/>
        <end position="497"/>
    </location>
</feature>
<sequence length="497" mass="52295">MRFALSVLSLALFGTLSPAHASGYHFGSQSAASQGTANANGAEAVDASALFYNPAASSRLQGTQASGVLNIVVPSGSYQDQGSTTQFGLPTNGGNGGKFVATTAVPHAYLTHQLNDALSLGFGVFVPFGSKSDYSPDWAGRYNTIGTEVKTIALNPSIAFKLNERLSLGAGVTAQYMEGKLSKGADFGSGAMALIVQQQVAANAVAGVPTSVIQAAVLNKLSGLIQAVSGNPSYSGRVDVDGTGWGYGFNLGLLYNYDDNTRFGLAYRSNISHTLKGQANWQVQTPAANLAAVLNGALPGAGTLVQQRLLAAYTNSDASLNVDTPESVSLSFFKQQDKLAVMGDLTITSHSRFNELRVDFSNNLPDSVTPERWKNTIRASFGANYQWSDQLKLRGGLAFDQSPVTLATRTPSIPDADRVWVSAGMNWKFDSKRSVDLALSYISVAASQINNYDNGGQVNASGSAVCNPTANTSSCATVRGRYSVSSALLGVQYNHQF</sequence>
<dbReference type="PANTHER" id="PTHR35093:SF8">
    <property type="entry name" value="OUTER MEMBRANE PROTEIN NMB0088-RELATED"/>
    <property type="match status" value="1"/>
</dbReference>
<evidence type="ECO:0000256" key="4">
    <source>
        <dbReference type="ARBA" id="ARBA00022692"/>
    </source>
</evidence>
<evidence type="ECO:0000256" key="3">
    <source>
        <dbReference type="ARBA" id="ARBA00022452"/>
    </source>
</evidence>
<keyword evidence="4" id="KW-0812">Transmembrane</keyword>
<evidence type="ECO:0000313" key="9">
    <source>
        <dbReference type="EMBL" id="MDC8786534.1"/>
    </source>
</evidence>
<comment type="subcellular location">
    <subcellularLocation>
        <location evidence="1">Cell outer membrane</location>
        <topology evidence="1">Multi-pass membrane protein</topology>
    </subcellularLocation>
</comment>
<dbReference type="Pfam" id="PF03349">
    <property type="entry name" value="Toluene_X"/>
    <property type="match status" value="1"/>
</dbReference>
<dbReference type="EMBL" id="JAQQXS010000014">
    <property type="protein sequence ID" value="MDC8786534.1"/>
    <property type="molecule type" value="Genomic_DNA"/>
</dbReference>
<evidence type="ECO:0000256" key="7">
    <source>
        <dbReference type="ARBA" id="ARBA00023237"/>
    </source>
</evidence>
<keyword evidence="7" id="KW-0998">Cell outer membrane</keyword>
<evidence type="ECO:0000256" key="1">
    <source>
        <dbReference type="ARBA" id="ARBA00004571"/>
    </source>
</evidence>
<dbReference type="SUPFAM" id="SSF56935">
    <property type="entry name" value="Porins"/>
    <property type="match status" value="1"/>
</dbReference>
<reference evidence="9 10" key="1">
    <citation type="submission" date="2022-10" db="EMBL/GenBank/DDBJ databases">
        <title>paucibacter sp. hw8 Genome sequencing.</title>
        <authorList>
            <person name="Park S."/>
        </authorList>
    </citation>
    <scope>NUCLEOTIDE SEQUENCE [LARGE SCALE GENOMIC DNA]</scope>
    <source>
        <strain evidence="10">hw8</strain>
    </source>
</reference>
<evidence type="ECO:0000256" key="2">
    <source>
        <dbReference type="ARBA" id="ARBA00008163"/>
    </source>
</evidence>
<dbReference type="Gene3D" id="2.40.160.60">
    <property type="entry name" value="Outer membrane protein transport protein (OMPP1/FadL/TodX)"/>
    <property type="match status" value="1"/>
</dbReference>
<accession>A0ABT5KUC0</accession>
<keyword evidence="10" id="KW-1185">Reference proteome</keyword>
<evidence type="ECO:0000256" key="6">
    <source>
        <dbReference type="ARBA" id="ARBA00023136"/>
    </source>
</evidence>
<keyword evidence="6" id="KW-0472">Membrane</keyword>
<feature type="signal peptide" evidence="8">
    <location>
        <begin position="1"/>
        <end position="21"/>
    </location>
</feature>
<evidence type="ECO:0000313" key="10">
    <source>
        <dbReference type="Proteomes" id="UP001219862"/>
    </source>
</evidence>
<gene>
    <name evidence="9" type="ORF">PRZ01_15195</name>
</gene>
<keyword evidence="5 8" id="KW-0732">Signal</keyword>
<dbReference type="RefSeq" id="WP_273597649.1">
    <property type="nucleotide sequence ID" value="NZ_JAQQXS010000014.1"/>
</dbReference>
<evidence type="ECO:0000256" key="5">
    <source>
        <dbReference type="ARBA" id="ARBA00022729"/>
    </source>
</evidence>
<dbReference type="Proteomes" id="UP001219862">
    <property type="component" value="Unassembled WGS sequence"/>
</dbReference>
<dbReference type="InterPro" id="IPR005017">
    <property type="entry name" value="OMPP1/FadL/TodX"/>
</dbReference>
<comment type="similarity">
    <text evidence="2">Belongs to the OmpP1/FadL family.</text>
</comment>
<protein>
    <submittedName>
        <fullName evidence="9">OmpP1/FadL family transporter</fullName>
    </submittedName>
</protein>
<comment type="caution">
    <text evidence="9">The sequence shown here is derived from an EMBL/GenBank/DDBJ whole genome shotgun (WGS) entry which is preliminary data.</text>
</comment>
<evidence type="ECO:0000256" key="8">
    <source>
        <dbReference type="SAM" id="SignalP"/>
    </source>
</evidence>
<name>A0ABT5KUC0_9BURK</name>